<name>A0A6P8JDB9_ACTTE</name>
<keyword evidence="3 8" id="KW-1133">Transmembrane helix</keyword>
<evidence type="ECO:0000313" key="10">
    <source>
        <dbReference type="Proteomes" id="UP000515163"/>
    </source>
</evidence>
<keyword evidence="6" id="KW-0675">Receptor</keyword>
<dbReference type="InterPro" id="IPR017452">
    <property type="entry name" value="GPCR_Rhodpsn_7TM"/>
</dbReference>
<dbReference type="AlphaFoldDB" id="A0A6P8JDB9"/>
<dbReference type="RefSeq" id="XP_031574509.1">
    <property type="nucleotide sequence ID" value="XM_031718649.1"/>
</dbReference>
<reference evidence="11 12" key="1">
    <citation type="submission" date="2025-04" db="UniProtKB">
        <authorList>
            <consortium name="RefSeq"/>
        </authorList>
    </citation>
    <scope>IDENTIFICATION</scope>
    <source>
        <tissue evidence="11 12">Tentacle</tissue>
    </source>
</reference>
<keyword evidence="7" id="KW-0807">Transducer</keyword>
<dbReference type="SUPFAM" id="SSF81321">
    <property type="entry name" value="Family A G protein-coupled receptor-like"/>
    <property type="match status" value="1"/>
</dbReference>
<evidence type="ECO:0000256" key="7">
    <source>
        <dbReference type="ARBA" id="ARBA00023224"/>
    </source>
</evidence>
<dbReference type="GO" id="GO:0016020">
    <property type="term" value="C:membrane"/>
    <property type="evidence" value="ECO:0007669"/>
    <property type="project" value="UniProtKB-SubCell"/>
</dbReference>
<dbReference type="InterPro" id="IPR050125">
    <property type="entry name" value="GPCR_opsins"/>
</dbReference>
<keyword evidence="5 8" id="KW-0472">Membrane</keyword>
<proteinExistence type="predicted"/>
<keyword evidence="2 8" id="KW-0812">Transmembrane</keyword>
<protein>
    <submittedName>
        <fullName evidence="11 12">Visual pigment-like receptor peropsin</fullName>
    </submittedName>
</protein>
<dbReference type="Pfam" id="PF00001">
    <property type="entry name" value="7tm_1"/>
    <property type="match status" value="1"/>
</dbReference>
<evidence type="ECO:0000256" key="4">
    <source>
        <dbReference type="ARBA" id="ARBA00023040"/>
    </source>
</evidence>
<evidence type="ECO:0000256" key="2">
    <source>
        <dbReference type="ARBA" id="ARBA00022692"/>
    </source>
</evidence>
<evidence type="ECO:0000256" key="3">
    <source>
        <dbReference type="ARBA" id="ARBA00022989"/>
    </source>
</evidence>
<feature type="transmembrane region" description="Helical" evidence="8">
    <location>
        <begin position="228"/>
        <end position="253"/>
    </location>
</feature>
<evidence type="ECO:0000256" key="1">
    <source>
        <dbReference type="ARBA" id="ARBA00004141"/>
    </source>
</evidence>
<dbReference type="PROSITE" id="PS50262">
    <property type="entry name" value="G_PROTEIN_RECEP_F1_2"/>
    <property type="match status" value="1"/>
</dbReference>
<dbReference type="PANTHER" id="PTHR24240">
    <property type="entry name" value="OPSIN"/>
    <property type="match status" value="1"/>
</dbReference>
<feature type="transmembrane region" description="Helical" evidence="8">
    <location>
        <begin position="167"/>
        <end position="190"/>
    </location>
</feature>
<dbReference type="RefSeq" id="XP_031574510.1">
    <property type="nucleotide sequence ID" value="XM_031718650.1"/>
</dbReference>
<evidence type="ECO:0000313" key="11">
    <source>
        <dbReference type="RefSeq" id="XP_031574509.1"/>
    </source>
</evidence>
<dbReference type="InterPro" id="IPR000276">
    <property type="entry name" value="GPCR_Rhodpsn"/>
</dbReference>
<dbReference type="GeneID" id="116308265"/>
<feature type="transmembrane region" description="Helical" evidence="8">
    <location>
        <begin position="79"/>
        <end position="99"/>
    </location>
</feature>
<evidence type="ECO:0000256" key="5">
    <source>
        <dbReference type="ARBA" id="ARBA00023136"/>
    </source>
</evidence>
<gene>
    <name evidence="11 12" type="primary">LOC116308265</name>
</gene>
<dbReference type="KEGG" id="aten:116308265"/>
<feature type="transmembrane region" description="Helical" evidence="8">
    <location>
        <begin position="259"/>
        <end position="282"/>
    </location>
</feature>
<sequence>MEMPHILGVIYMTVISFGGSIFNGMVIIVLVKNISTITVPNVFILSICTSGFLACSMAIPLAIWSVTVGKWNDVSCQTHAFFIYLFGMVSMVHMGAIAMEKYLTIVKYTNTAGHFLSLKQSVIVVVILWVYSIFLSTLPLVGWARYGPEAANVTCSLKWDQRSASDLAYFVIMFLGCFLLPVGVMSFSYYRIFKVRRKVSVSRSNCILNLSDHAKAELKKEINTAIQLLILIFGYLLAWTPYSIVVILIISGAPQTASVWLLMSSLFAKASFMYNPVLYAFISRQFRRKFVRTFCCGISINRVGSG</sequence>
<dbReference type="Proteomes" id="UP000515163">
    <property type="component" value="Unplaced"/>
</dbReference>
<feature type="transmembrane region" description="Helical" evidence="8">
    <location>
        <begin position="120"/>
        <end position="144"/>
    </location>
</feature>
<dbReference type="OrthoDB" id="2101615at2759"/>
<evidence type="ECO:0000313" key="12">
    <source>
        <dbReference type="RefSeq" id="XP_031574510.1"/>
    </source>
</evidence>
<comment type="subcellular location">
    <subcellularLocation>
        <location evidence="1">Membrane</location>
        <topology evidence="1">Multi-pass membrane protein</topology>
    </subcellularLocation>
</comment>
<dbReference type="CDD" id="cd14969">
    <property type="entry name" value="7tmA_Opsins_type2_animals"/>
    <property type="match status" value="1"/>
</dbReference>
<dbReference type="PRINTS" id="PR00237">
    <property type="entry name" value="GPCRRHODOPSN"/>
</dbReference>
<evidence type="ECO:0000256" key="6">
    <source>
        <dbReference type="ARBA" id="ARBA00023170"/>
    </source>
</evidence>
<accession>A0A6P8JDB9</accession>
<organism evidence="10 12">
    <name type="scientific">Actinia tenebrosa</name>
    <name type="common">Australian red waratah sea anemone</name>
    <dbReference type="NCBI Taxonomy" id="6105"/>
    <lineage>
        <taxon>Eukaryota</taxon>
        <taxon>Metazoa</taxon>
        <taxon>Cnidaria</taxon>
        <taxon>Anthozoa</taxon>
        <taxon>Hexacorallia</taxon>
        <taxon>Actiniaria</taxon>
        <taxon>Actiniidae</taxon>
        <taxon>Actinia</taxon>
    </lineage>
</organism>
<dbReference type="GO" id="GO:0004930">
    <property type="term" value="F:G protein-coupled receptor activity"/>
    <property type="evidence" value="ECO:0007669"/>
    <property type="project" value="UniProtKB-KW"/>
</dbReference>
<feature type="domain" description="G-protein coupled receptors family 1 profile" evidence="9">
    <location>
        <begin position="22"/>
        <end position="279"/>
    </location>
</feature>
<keyword evidence="10" id="KW-1185">Reference proteome</keyword>
<feature type="transmembrane region" description="Helical" evidence="8">
    <location>
        <begin position="43"/>
        <end position="67"/>
    </location>
</feature>
<evidence type="ECO:0000256" key="8">
    <source>
        <dbReference type="SAM" id="Phobius"/>
    </source>
</evidence>
<evidence type="ECO:0000259" key="9">
    <source>
        <dbReference type="PROSITE" id="PS50262"/>
    </source>
</evidence>
<keyword evidence="4" id="KW-0297">G-protein coupled receptor</keyword>
<feature type="transmembrane region" description="Helical" evidence="8">
    <location>
        <begin position="6"/>
        <end position="31"/>
    </location>
</feature>
<dbReference type="Gene3D" id="1.20.1070.10">
    <property type="entry name" value="Rhodopsin 7-helix transmembrane proteins"/>
    <property type="match status" value="1"/>
</dbReference>